<proteinExistence type="predicted"/>
<keyword evidence="4" id="KW-1185">Reference proteome</keyword>
<feature type="transmembrane region" description="Helical" evidence="1">
    <location>
        <begin position="150"/>
        <end position="176"/>
    </location>
</feature>
<feature type="transmembrane region" description="Helical" evidence="1">
    <location>
        <begin position="47"/>
        <end position="68"/>
    </location>
</feature>
<evidence type="ECO:0000256" key="1">
    <source>
        <dbReference type="SAM" id="Phobius"/>
    </source>
</evidence>
<reference evidence="3 4" key="1">
    <citation type="submission" date="2020-07" db="EMBL/GenBank/DDBJ databases">
        <authorList>
            <person name="Feng X."/>
        </authorList>
    </citation>
    <scope>NUCLEOTIDE SEQUENCE [LARGE SCALE GENOMIC DNA]</scope>
    <source>
        <strain evidence="3 4">JCM31066</strain>
    </source>
</reference>
<keyword evidence="1" id="KW-0472">Membrane</keyword>
<evidence type="ECO:0000313" key="4">
    <source>
        <dbReference type="Proteomes" id="UP000546464"/>
    </source>
</evidence>
<dbReference type="Proteomes" id="UP000546464">
    <property type="component" value="Unassembled WGS sequence"/>
</dbReference>
<accession>A0A842HK34</accession>
<feature type="transmembrane region" description="Helical" evidence="1">
    <location>
        <begin position="75"/>
        <end position="95"/>
    </location>
</feature>
<dbReference type="AlphaFoldDB" id="A0A842HK34"/>
<gene>
    <name evidence="3" type="ORF">H5P28_18735</name>
</gene>
<keyword evidence="1" id="KW-0812">Transmembrane</keyword>
<dbReference type="InterPro" id="IPR025196">
    <property type="entry name" value="DUF4126"/>
</dbReference>
<comment type="caution">
    <text evidence="3">The sequence shown here is derived from an EMBL/GenBank/DDBJ whole genome shotgun (WGS) entry which is preliminary data.</text>
</comment>
<organism evidence="3 4">
    <name type="scientific">Ruficoccus amylovorans</name>
    <dbReference type="NCBI Taxonomy" id="1804625"/>
    <lineage>
        <taxon>Bacteria</taxon>
        <taxon>Pseudomonadati</taxon>
        <taxon>Verrucomicrobiota</taxon>
        <taxon>Opitutia</taxon>
        <taxon>Puniceicoccales</taxon>
        <taxon>Cerasicoccaceae</taxon>
        <taxon>Ruficoccus</taxon>
    </lineage>
</organism>
<feature type="domain" description="DUF4126" evidence="2">
    <location>
        <begin position="8"/>
        <end position="174"/>
    </location>
</feature>
<evidence type="ECO:0000313" key="3">
    <source>
        <dbReference type="EMBL" id="MBC2596308.1"/>
    </source>
</evidence>
<sequence length="192" mass="19736">MTGIVAVIAGIGLSAAAGFRVFIPMLALSIAGKTGVIELSESFQWLASWPALIGLITATLAEIAAYYIPWVDNMLDSIATPTALLAGTFISAAVLPEMNDGLKWTLAAIMGGAPAGVVQAGTVLTRGTSTATTGGIANPIVSTVEAGTSLVTAILALVIPILIGIIVLCVVIWLSVKLFKRFRRRPGLHPAA</sequence>
<evidence type="ECO:0000259" key="2">
    <source>
        <dbReference type="Pfam" id="PF13548"/>
    </source>
</evidence>
<dbReference type="EMBL" id="JACHVB010000064">
    <property type="protein sequence ID" value="MBC2596308.1"/>
    <property type="molecule type" value="Genomic_DNA"/>
</dbReference>
<dbReference type="Pfam" id="PF13548">
    <property type="entry name" value="DUF4126"/>
    <property type="match status" value="1"/>
</dbReference>
<keyword evidence="1" id="KW-1133">Transmembrane helix</keyword>
<protein>
    <submittedName>
        <fullName evidence="3">DUF4126 domain-containing protein</fullName>
    </submittedName>
</protein>
<name>A0A842HK34_9BACT</name>